<feature type="domain" description="Copper amine oxidase-like N-terminal" evidence="2">
    <location>
        <begin position="35"/>
        <end position="141"/>
    </location>
</feature>
<accession>A0A4R1N0W3</accession>
<comment type="caution">
    <text evidence="3">The sequence shown here is derived from an EMBL/GenBank/DDBJ whole genome shotgun (WGS) entry which is preliminary data.</text>
</comment>
<dbReference type="Pfam" id="PF07833">
    <property type="entry name" value="Cu_amine_oxidN1"/>
    <property type="match status" value="1"/>
</dbReference>
<dbReference type="InterPro" id="IPR036582">
    <property type="entry name" value="Mao_N_sf"/>
</dbReference>
<evidence type="ECO:0000259" key="2">
    <source>
        <dbReference type="Pfam" id="PF07833"/>
    </source>
</evidence>
<protein>
    <recommendedName>
        <fullName evidence="2">Copper amine oxidase-like N-terminal domain-containing protein</fullName>
    </recommendedName>
</protein>
<name>A0A4R1N0W3_9FIRM</name>
<feature type="chain" id="PRO_5020290087" description="Copper amine oxidase-like N-terminal domain-containing protein" evidence="1">
    <location>
        <begin position="26"/>
        <end position="419"/>
    </location>
</feature>
<evidence type="ECO:0000313" key="4">
    <source>
        <dbReference type="Proteomes" id="UP000294545"/>
    </source>
</evidence>
<evidence type="ECO:0000313" key="3">
    <source>
        <dbReference type="EMBL" id="TCK99729.1"/>
    </source>
</evidence>
<feature type="signal peptide" evidence="1">
    <location>
        <begin position="1"/>
        <end position="25"/>
    </location>
</feature>
<dbReference type="InterPro" id="IPR047111">
    <property type="entry name" value="YbaP-like"/>
</dbReference>
<dbReference type="Pfam" id="PF01963">
    <property type="entry name" value="TraB_PrgY_gumN"/>
    <property type="match status" value="1"/>
</dbReference>
<proteinExistence type="predicted"/>
<keyword evidence="4" id="KW-1185">Reference proteome</keyword>
<sequence>MKRKFNLFIVLMVILSFSSSTFVIGQEQEETIYLQVNHSDVDFEQSSTWVEDTLYIPFRALFDGLNGEVLWNNDTREATGIYEDYTLTIGIDSEEIISSTNLDFNYEEDVMIVNERILISAELINHTLPLYTYWFEEEQTVLATIPSKGFFWEVENDDNLVYLLGSIHLGTEDLFPIQREIEYAFLDSDYLVLEADIQTISEEDIAYMESIMVFDDGTTLEDHISEEIYNELESYMAQFDIPIEAVNTFKPWSLSMEVDSINYALSGLYPEYGIETYFLTHRPEDMPIIELEGLRYQLDLFDNYSMALQEVLLASSLGDPEEIGEQLHQLVDTWKKGDLDRLEALTIYESIDPEYDHLMDEYNEALLTIRNYEMVDAIEELLNDEEGNTYFVIIGAAHYVGEDGIIHLLEEKDFEVLHY</sequence>
<dbReference type="InterPro" id="IPR012854">
    <property type="entry name" value="Cu_amine_oxidase-like_N"/>
</dbReference>
<dbReference type="SUPFAM" id="SSF55383">
    <property type="entry name" value="Copper amine oxidase, domain N"/>
    <property type="match status" value="1"/>
</dbReference>
<reference evidence="3 4" key="1">
    <citation type="submission" date="2019-03" db="EMBL/GenBank/DDBJ databases">
        <title>Genomic Encyclopedia of Type Strains, Phase IV (KMG-IV): sequencing the most valuable type-strain genomes for metagenomic binning, comparative biology and taxonomic classification.</title>
        <authorList>
            <person name="Goeker M."/>
        </authorList>
    </citation>
    <scope>NUCLEOTIDE SEQUENCE [LARGE SCALE GENOMIC DNA]</scope>
    <source>
        <strain evidence="3 4">DSM 24176</strain>
    </source>
</reference>
<organism evidence="3 4">
    <name type="scientific">Natranaerovirga hydrolytica</name>
    <dbReference type="NCBI Taxonomy" id="680378"/>
    <lineage>
        <taxon>Bacteria</taxon>
        <taxon>Bacillati</taxon>
        <taxon>Bacillota</taxon>
        <taxon>Clostridia</taxon>
        <taxon>Lachnospirales</taxon>
        <taxon>Natranaerovirgaceae</taxon>
        <taxon>Natranaerovirga</taxon>
    </lineage>
</organism>
<dbReference type="RefSeq" id="WP_132278884.1">
    <property type="nucleotide sequence ID" value="NZ_SMGQ01000002.1"/>
</dbReference>
<dbReference type="AlphaFoldDB" id="A0A4R1N0W3"/>
<evidence type="ECO:0000256" key="1">
    <source>
        <dbReference type="SAM" id="SignalP"/>
    </source>
</evidence>
<dbReference type="InterPro" id="IPR002816">
    <property type="entry name" value="TraB/PrgY/GumN_fam"/>
</dbReference>
<dbReference type="EMBL" id="SMGQ01000002">
    <property type="protein sequence ID" value="TCK99729.1"/>
    <property type="molecule type" value="Genomic_DNA"/>
</dbReference>
<dbReference type="PANTHER" id="PTHR40590:SF1">
    <property type="entry name" value="CYTOPLASMIC PROTEIN"/>
    <property type="match status" value="1"/>
</dbReference>
<keyword evidence="1" id="KW-0732">Signal</keyword>
<gene>
    <name evidence="3" type="ORF">EDC19_0087</name>
</gene>
<dbReference type="OrthoDB" id="357294at2"/>
<dbReference type="CDD" id="cd14789">
    <property type="entry name" value="Tiki"/>
    <property type="match status" value="1"/>
</dbReference>
<dbReference type="Gene3D" id="3.30.457.10">
    <property type="entry name" value="Copper amine oxidase-like, N-terminal domain"/>
    <property type="match status" value="1"/>
</dbReference>
<dbReference type="Proteomes" id="UP000294545">
    <property type="component" value="Unassembled WGS sequence"/>
</dbReference>
<dbReference type="PANTHER" id="PTHR40590">
    <property type="entry name" value="CYTOPLASMIC PROTEIN-RELATED"/>
    <property type="match status" value="1"/>
</dbReference>